<dbReference type="PROSITE" id="PS51257">
    <property type="entry name" value="PROKAR_LIPOPROTEIN"/>
    <property type="match status" value="1"/>
</dbReference>
<comment type="caution">
    <text evidence="1">The sequence shown here is derived from an EMBL/GenBank/DDBJ whole genome shotgun (WGS) entry which is preliminary data.</text>
</comment>
<dbReference type="EMBL" id="CATNWA010014235">
    <property type="protein sequence ID" value="CAI9569393.1"/>
    <property type="molecule type" value="Genomic_DNA"/>
</dbReference>
<feature type="non-terminal residue" evidence="1">
    <location>
        <position position="59"/>
    </location>
</feature>
<evidence type="ECO:0000313" key="2">
    <source>
        <dbReference type="Proteomes" id="UP001162483"/>
    </source>
</evidence>
<organism evidence="1 2">
    <name type="scientific">Staurois parvus</name>
    <dbReference type="NCBI Taxonomy" id="386267"/>
    <lineage>
        <taxon>Eukaryota</taxon>
        <taxon>Metazoa</taxon>
        <taxon>Chordata</taxon>
        <taxon>Craniata</taxon>
        <taxon>Vertebrata</taxon>
        <taxon>Euteleostomi</taxon>
        <taxon>Amphibia</taxon>
        <taxon>Batrachia</taxon>
        <taxon>Anura</taxon>
        <taxon>Neobatrachia</taxon>
        <taxon>Ranoidea</taxon>
        <taxon>Ranidae</taxon>
        <taxon>Staurois</taxon>
    </lineage>
</organism>
<keyword evidence="2" id="KW-1185">Reference proteome</keyword>
<protein>
    <submittedName>
        <fullName evidence="1">Uncharacterized protein</fullName>
    </submittedName>
</protein>
<sequence>MAPSVKHGGGQCSSVGCMSVGEWHFINSIMIPQMYCSILKEKFPNMSMIQNIHLRPLLQ</sequence>
<proteinExistence type="predicted"/>
<name>A0ABN9D9Y8_9NEOB</name>
<gene>
    <name evidence="1" type="ORF">SPARVUS_LOCUS6911723</name>
</gene>
<reference evidence="1" key="1">
    <citation type="submission" date="2023-05" db="EMBL/GenBank/DDBJ databases">
        <authorList>
            <person name="Stuckert A."/>
        </authorList>
    </citation>
    <scope>NUCLEOTIDE SEQUENCE</scope>
</reference>
<accession>A0ABN9D9Y8</accession>
<evidence type="ECO:0000313" key="1">
    <source>
        <dbReference type="EMBL" id="CAI9569393.1"/>
    </source>
</evidence>
<dbReference type="Proteomes" id="UP001162483">
    <property type="component" value="Unassembled WGS sequence"/>
</dbReference>